<gene>
    <name evidence="1" type="ORF">Back11_08110</name>
</gene>
<name>A0A3G9IMD2_9BACL</name>
<evidence type="ECO:0000313" key="2">
    <source>
        <dbReference type="Proteomes" id="UP000275368"/>
    </source>
</evidence>
<evidence type="ECO:0000313" key="1">
    <source>
        <dbReference type="EMBL" id="BBH19466.1"/>
    </source>
</evidence>
<accession>A0A3G9IMD2</accession>
<proteinExistence type="predicted"/>
<reference evidence="1 2" key="1">
    <citation type="submission" date="2018-11" db="EMBL/GenBank/DDBJ databases">
        <title>Complete genome sequence of Paenibacillus baekrokdamisoli strain KCTC 33723.</title>
        <authorList>
            <person name="Kang S.W."/>
            <person name="Lee K.C."/>
            <person name="Kim K.K."/>
            <person name="Kim J.S."/>
            <person name="Kim D.S."/>
            <person name="Ko S.H."/>
            <person name="Yang S.H."/>
            <person name="Lee J.S."/>
        </authorList>
    </citation>
    <scope>NUCLEOTIDE SEQUENCE [LARGE SCALE GENOMIC DNA]</scope>
    <source>
        <strain evidence="1 2">KCTC 33723</strain>
    </source>
</reference>
<dbReference type="Proteomes" id="UP000275368">
    <property type="component" value="Chromosome"/>
</dbReference>
<keyword evidence="2" id="KW-1185">Reference proteome</keyword>
<protein>
    <submittedName>
        <fullName evidence="1">Uncharacterized protein</fullName>
    </submittedName>
</protein>
<dbReference type="EMBL" id="AP019308">
    <property type="protein sequence ID" value="BBH19466.1"/>
    <property type="molecule type" value="Genomic_DNA"/>
</dbReference>
<sequence length="300" mass="34190">MRKWIPLYAALVILLASSHVSAAAQTLVSQPELKQQQSKLEQQVQTWTNILTQQAQFRSWKHATPNIVPIGPGMHGWLVTFLIDHKPVGYMIVDATEDNGFALSEYGVGEHPAFDPNTLYQSMIRQGYFTSYADAVKKPLKIERLYVHPLLAVWKWYSPDGQTVYMDAWTGESLPINDQIWKKQTEASSAKVKKEAAQPATLLSLLSASRTNETFDPYERMPWLTKSPLTSEQVTKLPELLNHKAQIRFTAELYDKSVLFVFPTIGYHCWNNNSIYVAFDQEGTRYVSLNTIKTKGLFYP</sequence>
<organism evidence="1 2">
    <name type="scientific">Paenibacillus baekrokdamisoli</name>
    <dbReference type="NCBI Taxonomy" id="1712516"/>
    <lineage>
        <taxon>Bacteria</taxon>
        <taxon>Bacillati</taxon>
        <taxon>Bacillota</taxon>
        <taxon>Bacilli</taxon>
        <taxon>Bacillales</taxon>
        <taxon>Paenibacillaceae</taxon>
        <taxon>Paenibacillus</taxon>
    </lineage>
</organism>
<dbReference type="RefSeq" id="WP_125653805.1">
    <property type="nucleotide sequence ID" value="NZ_AP019308.1"/>
</dbReference>
<dbReference type="OrthoDB" id="2475185at2"/>
<dbReference type="AlphaFoldDB" id="A0A3G9IMD2"/>
<dbReference type="KEGG" id="pbk:Back11_08110"/>